<keyword evidence="1" id="KW-1133">Transmembrane helix</keyword>
<dbReference type="EMBL" id="JAVEPI010000002">
    <property type="protein sequence ID" value="KAK1443724.1"/>
    <property type="molecule type" value="Genomic_DNA"/>
</dbReference>
<keyword evidence="1" id="KW-0472">Membrane</keyword>
<evidence type="ECO:0000313" key="2">
    <source>
        <dbReference type="EMBL" id="KAK1443724.1"/>
    </source>
</evidence>
<comment type="caution">
    <text evidence="2">The sequence shown here is derived from an EMBL/GenBank/DDBJ whole genome shotgun (WGS) entry which is preliminary data.</text>
</comment>
<dbReference type="AlphaFoldDB" id="A0AAD8LMR5"/>
<dbReference type="Proteomes" id="UP001230268">
    <property type="component" value="Unassembled WGS sequence"/>
</dbReference>
<gene>
    <name evidence="2" type="ORF">BgAZ_206000</name>
</gene>
<evidence type="ECO:0000256" key="1">
    <source>
        <dbReference type="SAM" id="Phobius"/>
    </source>
</evidence>
<reference evidence="2" key="1">
    <citation type="submission" date="2023-08" db="EMBL/GenBank/DDBJ databases">
        <title>Draft sequence of the Babesia gibsoni genome.</title>
        <authorList>
            <person name="Yamagishi J.Y."/>
            <person name="Xuan X.X."/>
        </authorList>
    </citation>
    <scope>NUCLEOTIDE SEQUENCE</scope>
    <source>
        <strain evidence="2">Azabu</strain>
    </source>
</reference>
<protein>
    <submittedName>
        <fullName evidence="2">Uncharacterized protein</fullName>
    </submittedName>
</protein>
<keyword evidence="3" id="KW-1185">Reference proteome</keyword>
<keyword evidence="1" id="KW-0812">Transmembrane</keyword>
<accession>A0AAD8LMR5</accession>
<sequence>MFSPLTEIKLIRKAKRFDKRSGFFTIGVPTIFVLFSILVGGTFIVDKQLAVKFERASSLRQRELTLKEEHDQMLSTLAKVVPTERLDNSVPFPKVKE</sequence>
<proteinExistence type="predicted"/>
<organism evidence="2 3">
    <name type="scientific">Babesia gibsoni</name>
    <dbReference type="NCBI Taxonomy" id="33632"/>
    <lineage>
        <taxon>Eukaryota</taxon>
        <taxon>Sar</taxon>
        <taxon>Alveolata</taxon>
        <taxon>Apicomplexa</taxon>
        <taxon>Aconoidasida</taxon>
        <taxon>Piroplasmida</taxon>
        <taxon>Babesiidae</taxon>
        <taxon>Babesia</taxon>
    </lineage>
</organism>
<name>A0AAD8LMR5_BABGI</name>
<feature type="transmembrane region" description="Helical" evidence="1">
    <location>
        <begin position="21"/>
        <end position="45"/>
    </location>
</feature>
<evidence type="ECO:0000313" key="3">
    <source>
        <dbReference type="Proteomes" id="UP001230268"/>
    </source>
</evidence>